<evidence type="ECO:0000313" key="4">
    <source>
        <dbReference type="Proteomes" id="UP000839052"/>
    </source>
</evidence>
<dbReference type="SUPFAM" id="SSF47473">
    <property type="entry name" value="EF-hand"/>
    <property type="match status" value="1"/>
</dbReference>
<gene>
    <name evidence="3" type="ORF">NTG6680_1080</name>
</gene>
<dbReference type="Gene3D" id="1.10.238.10">
    <property type="entry name" value="EF-hand"/>
    <property type="match status" value="1"/>
</dbReference>
<dbReference type="Pfam" id="PF13202">
    <property type="entry name" value="EF-hand_5"/>
    <property type="match status" value="2"/>
</dbReference>
<name>A0ABN8ANL8_9PROT</name>
<dbReference type="InterPro" id="IPR018247">
    <property type="entry name" value="EF_Hand_1_Ca_BS"/>
</dbReference>
<dbReference type="InterPro" id="IPR002048">
    <property type="entry name" value="EF_hand_dom"/>
</dbReference>
<keyword evidence="4" id="KW-1185">Reference proteome</keyword>
<dbReference type="InterPro" id="IPR011992">
    <property type="entry name" value="EF-hand-dom_pair"/>
</dbReference>
<evidence type="ECO:0000259" key="2">
    <source>
        <dbReference type="PROSITE" id="PS50222"/>
    </source>
</evidence>
<dbReference type="PROSITE" id="PS50222">
    <property type="entry name" value="EF_HAND_2"/>
    <property type="match status" value="1"/>
</dbReference>
<feature type="signal peptide" evidence="1">
    <location>
        <begin position="1"/>
        <end position="23"/>
    </location>
</feature>
<feature type="chain" id="PRO_5045827442" description="EF-hand domain-containing protein" evidence="1">
    <location>
        <begin position="24"/>
        <end position="146"/>
    </location>
</feature>
<dbReference type="RefSeq" id="WP_239796279.1">
    <property type="nucleotide sequence ID" value="NZ_OU912926.1"/>
</dbReference>
<protein>
    <recommendedName>
        <fullName evidence="2">EF-hand domain-containing protein</fullName>
    </recommendedName>
</protein>
<proteinExistence type="predicted"/>
<dbReference type="PROSITE" id="PS00018">
    <property type="entry name" value="EF_HAND_1"/>
    <property type="match status" value="1"/>
</dbReference>
<evidence type="ECO:0000256" key="1">
    <source>
        <dbReference type="SAM" id="SignalP"/>
    </source>
</evidence>
<dbReference type="EMBL" id="OU912926">
    <property type="protein sequence ID" value="CAG9932333.1"/>
    <property type="molecule type" value="Genomic_DNA"/>
</dbReference>
<evidence type="ECO:0000313" key="3">
    <source>
        <dbReference type="EMBL" id="CAG9932333.1"/>
    </source>
</evidence>
<sequence length="146" mass="16376">MKKTVISLAIFSSFALGVTSAYAVTDPAGWQREGQKMIENPKDKSFDDMSNSITNSEYKSYFDKRFQQLGKKNDGRVSHEQVLFRDFAFADTSGDGALSVDEAATVPLIKEHFDAIDTNNDDKVTGDELIAFMANWRKTHEGKMLH</sequence>
<organism evidence="3 4">
    <name type="scientific">Candidatus Nitrotoga arctica</name>
    <dbReference type="NCBI Taxonomy" id="453162"/>
    <lineage>
        <taxon>Bacteria</taxon>
        <taxon>Pseudomonadati</taxon>
        <taxon>Pseudomonadota</taxon>
        <taxon>Betaproteobacteria</taxon>
        <taxon>Nitrosomonadales</taxon>
        <taxon>Gallionellaceae</taxon>
        <taxon>Candidatus Nitrotoga</taxon>
    </lineage>
</organism>
<accession>A0ABN8ANL8</accession>
<feature type="domain" description="EF-hand" evidence="2">
    <location>
        <begin position="104"/>
        <end position="139"/>
    </location>
</feature>
<keyword evidence="1" id="KW-0732">Signal</keyword>
<dbReference type="Proteomes" id="UP000839052">
    <property type="component" value="Chromosome"/>
</dbReference>
<reference evidence="3 4" key="1">
    <citation type="submission" date="2021-10" db="EMBL/GenBank/DDBJ databases">
        <authorList>
            <person name="Koch H."/>
        </authorList>
    </citation>
    <scope>NUCLEOTIDE SEQUENCE [LARGE SCALE GENOMIC DNA]</scope>
    <source>
        <strain evidence="3">6680</strain>
    </source>
</reference>